<reference evidence="1" key="1">
    <citation type="submission" date="2021-01" db="EMBL/GenBank/DDBJ databases">
        <authorList>
            <person name="Corre E."/>
            <person name="Pelletier E."/>
            <person name="Niang G."/>
            <person name="Scheremetjew M."/>
            <person name="Finn R."/>
            <person name="Kale V."/>
            <person name="Holt S."/>
            <person name="Cochrane G."/>
            <person name="Meng A."/>
            <person name="Brown T."/>
            <person name="Cohen L."/>
        </authorList>
    </citation>
    <scope>NUCLEOTIDE SEQUENCE</scope>
    <source>
        <strain evidence="1">CCAP 1951/1</strain>
    </source>
</reference>
<organism evidence="1">
    <name type="scientific">Neobodo designis</name>
    <name type="common">Flagellated protozoan</name>
    <name type="synonym">Bodo designis</name>
    <dbReference type="NCBI Taxonomy" id="312471"/>
    <lineage>
        <taxon>Eukaryota</taxon>
        <taxon>Discoba</taxon>
        <taxon>Euglenozoa</taxon>
        <taxon>Kinetoplastea</taxon>
        <taxon>Metakinetoplastina</taxon>
        <taxon>Neobodonida</taxon>
        <taxon>Neobodo</taxon>
    </lineage>
</organism>
<name>A0A7S1QAB4_NEODS</name>
<proteinExistence type="predicted"/>
<protein>
    <submittedName>
        <fullName evidence="1">Uncharacterized protein</fullName>
    </submittedName>
</protein>
<accession>A0A7S1QAB4</accession>
<dbReference type="EMBL" id="HBGF01029533">
    <property type="protein sequence ID" value="CAD9125431.1"/>
    <property type="molecule type" value="Transcribed_RNA"/>
</dbReference>
<evidence type="ECO:0000313" key="1">
    <source>
        <dbReference type="EMBL" id="CAD9125431.1"/>
    </source>
</evidence>
<sequence length="584" mass="60625">MTPESATLLPHTAKREHGRRLLPSALIVCSNSPFDIAIEFSAVFESVPSAASLQAALELTAARRASLAAVARSGWVELAKGPIDATDEVTASGRWAVRRCVSEVPARAVPLTSSGDATVSRALRVAWECLRSDRVAAEPDVGGVGEEEEGTADFGVDLSEEINIAAGIVGNSSASAGVAGDTALHRHRMTWEVSDVSLGGECVRTGGLSGVGRALSLRLQSIPTRRRSAPTFADGAGLQTSHHLNEKVVNDVLRAVGSASRGCDTPPQLLATPPAPDAMTPVAPSAVITAAASLRLQNMSAGGALACEVAHLLTPAVVGSEFKRLPMATILSEGLSFCSAHTRLEAKAKLASWCKAAARLPCKPSDWGAPAAWKQYLSDIDAPLDLQEAVLDDLDRPRSLRYLHRRDVAPAPLPQHAGFMSVTLPVSLSGSTCKAGDHVLVAPLSAAAMRAAERLVADAPDAMIWTSSTSVVVSGTVLPEARCTCEVAPKLTPRAVEAAQRASRGLRGAEVSTPAALREGSGGTNYVFNSSGVLGQPEPTGSPVLFGSQLLGFVQAGKRGSAASSQLSAVLAGARFRKAVPRRL</sequence>
<gene>
    <name evidence="1" type="ORF">NDES1114_LOCUS19600</name>
</gene>
<dbReference type="AlphaFoldDB" id="A0A7S1QAB4"/>